<feature type="transmembrane region" description="Helical" evidence="1">
    <location>
        <begin position="114"/>
        <end position="134"/>
    </location>
</feature>
<keyword evidence="3" id="KW-1185">Reference proteome</keyword>
<dbReference type="PANTHER" id="PTHR31963:SF17">
    <property type="entry name" value="PROTEIN, PUTATIVE (DUF3537)-RELATED"/>
    <property type="match status" value="1"/>
</dbReference>
<feature type="transmembrane region" description="Helical" evidence="1">
    <location>
        <begin position="154"/>
        <end position="174"/>
    </location>
</feature>
<dbReference type="Pfam" id="PF12056">
    <property type="entry name" value="DUF3537"/>
    <property type="match status" value="1"/>
</dbReference>
<feature type="transmembrane region" description="Helical" evidence="1">
    <location>
        <begin position="243"/>
        <end position="272"/>
    </location>
</feature>
<feature type="transmembrane region" description="Helical" evidence="1">
    <location>
        <begin position="360"/>
        <end position="381"/>
    </location>
</feature>
<evidence type="ECO:0000313" key="2">
    <source>
        <dbReference type="EMBL" id="CAJ1962590.1"/>
    </source>
</evidence>
<dbReference type="AlphaFoldDB" id="A0AA86SRW2"/>
<keyword evidence="1" id="KW-1133">Transmembrane helix</keyword>
<dbReference type="InterPro" id="IPR021924">
    <property type="entry name" value="DUF3537"/>
</dbReference>
<feature type="transmembrane region" description="Helical" evidence="1">
    <location>
        <begin position="317"/>
        <end position="340"/>
    </location>
</feature>
<keyword evidence="1" id="KW-0812">Transmembrane</keyword>
<gene>
    <name evidence="2" type="ORF">AYBTSS11_LOCUS19330</name>
</gene>
<proteinExistence type="predicted"/>
<organism evidence="2 3">
    <name type="scientific">Sphenostylis stenocarpa</name>
    <dbReference type="NCBI Taxonomy" id="92480"/>
    <lineage>
        <taxon>Eukaryota</taxon>
        <taxon>Viridiplantae</taxon>
        <taxon>Streptophyta</taxon>
        <taxon>Embryophyta</taxon>
        <taxon>Tracheophyta</taxon>
        <taxon>Spermatophyta</taxon>
        <taxon>Magnoliopsida</taxon>
        <taxon>eudicotyledons</taxon>
        <taxon>Gunneridae</taxon>
        <taxon>Pentapetalae</taxon>
        <taxon>rosids</taxon>
        <taxon>fabids</taxon>
        <taxon>Fabales</taxon>
        <taxon>Fabaceae</taxon>
        <taxon>Papilionoideae</taxon>
        <taxon>50 kb inversion clade</taxon>
        <taxon>NPAAA clade</taxon>
        <taxon>indigoferoid/millettioid clade</taxon>
        <taxon>Phaseoleae</taxon>
        <taxon>Sphenostylis</taxon>
    </lineage>
</organism>
<evidence type="ECO:0000313" key="3">
    <source>
        <dbReference type="Proteomes" id="UP001189624"/>
    </source>
</evidence>
<dbReference type="Gramene" id="rna-AYBTSS11_LOCUS19330">
    <property type="protein sequence ID" value="CAJ1962590.1"/>
    <property type="gene ID" value="gene-AYBTSS11_LOCUS19330"/>
</dbReference>
<sequence>MFDVYRYHINFYKQVVKRICDCKIARNICELFIALIKDQIHKNLHAFTHHSLLSTLHAPGPCLACLDFNSKAMEDERGSFLAKNKEEHLALDGTTELKIFRSYLRWVYVDHSNFFKAGFSWSVFFTLAFVVPILSHLLLDCPTCDQDHSRPYHIPVQISLSIFASLSFISISSWDRKYGLGKFLFLDKLGDESLKIQRGYSEQMQGTMKLILQWGLPCFIAECAYKIWWYVSGASQIPHYGNIYVSSIILCTLELCSWLYRTSIFFLVCVLFRLICYLQILRLDEFARVFHRETEVGSILLEHLKMRRNLRIISHRFRSFILSSLLLVTASQLISLLMVTKPHADVDILKAGELAQIECNSLGSMLQLVSITLVSGLFLLLRGATKITHKAHSVTGLAAKWHICATINSFDNIEGETPTTAHAISAQAIAANISWGSSDDEVGDEEDELDNTKLVPIYTQTISFHKRQALGK</sequence>
<accession>A0AA86SRW2</accession>
<reference evidence="2" key="1">
    <citation type="submission" date="2023-10" db="EMBL/GenBank/DDBJ databases">
        <authorList>
            <person name="Domelevo Entfellner J.-B."/>
        </authorList>
    </citation>
    <scope>NUCLEOTIDE SEQUENCE</scope>
</reference>
<keyword evidence="1" id="KW-0472">Membrane</keyword>
<dbReference type="PANTHER" id="PTHR31963">
    <property type="entry name" value="RAS GUANINE NUCLEOTIDE EXCHANGE FACTOR K"/>
    <property type="match status" value="1"/>
</dbReference>
<name>A0AA86SRW2_9FABA</name>
<dbReference type="Proteomes" id="UP001189624">
    <property type="component" value="Chromosome 6"/>
</dbReference>
<protein>
    <submittedName>
        <fullName evidence="2">Uncharacterized protein</fullName>
    </submittedName>
</protein>
<evidence type="ECO:0000256" key="1">
    <source>
        <dbReference type="SAM" id="Phobius"/>
    </source>
</evidence>
<feature type="transmembrane region" description="Helical" evidence="1">
    <location>
        <begin position="210"/>
        <end position="231"/>
    </location>
</feature>
<dbReference type="EMBL" id="OY731403">
    <property type="protein sequence ID" value="CAJ1962590.1"/>
    <property type="molecule type" value="Genomic_DNA"/>
</dbReference>